<keyword evidence="1" id="KW-0812">Transmembrane</keyword>
<sequence length="79" mass="9544">MLHKQSTQFSLAILHMHFFSYFEVLFLVFSRSPFYTQRRGIVQNNYTLSVVFRKFLISTLLTLIFRDHNIYVLSMYITI</sequence>
<evidence type="ECO:0000256" key="1">
    <source>
        <dbReference type="SAM" id="Phobius"/>
    </source>
</evidence>
<name>S4P258_9NEOP</name>
<accession>S4P258</accession>
<reference evidence="2" key="1">
    <citation type="journal article" date="2013" name="BMC Genomics">
        <title>Unscrambling butterfly oogenesis.</title>
        <authorList>
            <person name="Carter J.M."/>
            <person name="Baker S.C."/>
            <person name="Pink R."/>
            <person name="Carter D.R."/>
            <person name="Collins A."/>
            <person name="Tomlin J."/>
            <person name="Gibbs M."/>
            <person name="Breuker C.J."/>
        </authorList>
    </citation>
    <scope>NUCLEOTIDE SEQUENCE</scope>
    <source>
        <tissue evidence="2">Ovary</tissue>
    </source>
</reference>
<keyword evidence="1" id="KW-1133">Transmembrane helix</keyword>
<keyword evidence="1" id="KW-0472">Membrane</keyword>
<proteinExistence type="predicted"/>
<protein>
    <submittedName>
        <fullName evidence="2">Uncharacterized protein</fullName>
    </submittedName>
</protein>
<dbReference type="AlphaFoldDB" id="S4P258"/>
<feature type="transmembrane region" description="Helical" evidence="1">
    <location>
        <begin position="12"/>
        <end position="34"/>
    </location>
</feature>
<organism evidence="2">
    <name type="scientific">Pararge aegeria</name>
    <name type="common">speckled wood butterfly</name>
    <dbReference type="NCBI Taxonomy" id="116150"/>
    <lineage>
        <taxon>Eukaryota</taxon>
        <taxon>Metazoa</taxon>
        <taxon>Ecdysozoa</taxon>
        <taxon>Arthropoda</taxon>
        <taxon>Hexapoda</taxon>
        <taxon>Insecta</taxon>
        <taxon>Pterygota</taxon>
        <taxon>Neoptera</taxon>
        <taxon>Endopterygota</taxon>
        <taxon>Lepidoptera</taxon>
        <taxon>Glossata</taxon>
        <taxon>Ditrysia</taxon>
        <taxon>Papilionoidea</taxon>
        <taxon>Nymphalidae</taxon>
        <taxon>Satyrinae</taxon>
        <taxon>Satyrini</taxon>
        <taxon>Parargina</taxon>
        <taxon>Pararge</taxon>
    </lineage>
</organism>
<reference evidence="2" key="2">
    <citation type="submission" date="2013-05" db="EMBL/GenBank/DDBJ databases">
        <authorList>
            <person name="Carter J.-M."/>
            <person name="Baker S.C."/>
            <person name="Pink R."/>
            <person name="Carter D.R.F."/>
            <person name="Collins A."/>
            <person name="Tomlin J."/>
            <person name="Gibbs M."/>
            <person name="Breuker C.J."/>
        </authorList>
    </citation>
    <scope>NUCLEOTIDE SEQUENCE</scope>
    <source>
        <tissue evidence="2">Ovary</tissue>
    </source>
</reference>
<evidence type="ECO:0000313" key="2">
    <source>
        <dbReference type="EMBL" id="JAA83924.1"/>
    </source>
</evidence>
<dbReference type="EMBL" id="GAIX01008636">
    <property type="protein sequence ID" value="JAA83924.1"/>
    <property type="molecule type" value="Transcribed_RNA"/>
</dbReference>